<evidence type="ECO:0000313" key="2">
    <source>
        <dbReference type="EMBL" id="CAH1443987.1"/>
    </source>
</evidence>
<name>A0AAU9P1T2_9ASTR</name>
<protein>
    <submittedName>
        <fullName evidence="2">Uncharacterized protein</fullName>
    </submittedName>
</protein>
<reference evidence="2 3" key="1">
    <citation type="submission" date="2022-01" db="EMBL/GenBank/DDBJ databases">
        <authorList>
            <person name="Xiong W."/>
            <person name="Schranz E."/>
        </authorList>
    </citation>
    <scope>NUCLEOTIDE SEQUENCE [LARGE SCALE GENOMIC DNA]</scope>
</reference>
<dbReference type="AlphaFoldDB" id="A0AAU9P1T2"/>
<evidence type="ECO:0000313" key="3">
    <source>
        <dbReference type="Proteomes" id="UP001157418"/>
    </source>
</evidence>
<gene>
    <name evidence="2" type="ORF">LVIROSA_LOCUS29857</name>
</gene>
<feature type="compositionally biased region" description="Low complexity" evidence="1">
    <location>
        <begin position="138"/>
        <end position="154"/>
    </location>
</feature>
<evidence type="ECO:0000256" key="1">
    <source>
        <dbReference type="SAM" id="MobiDB-lite"/>
    </source>
</evidence>
<sequence>MRKMMKMMNKEIKVYLLVNSFVIQLLKVFLKLWIKKRVEDDVNENLTGFEKNEFDDRTVNLGEDDKVIVAKKDGEGEDVEVDLDLGKAIEYFSNKNKDGDGLEIIQLKDSRSLNQLQKDKVEGKVEKFSVPSFSLGFSQDSEGSNKSSQSQSSSEWMTKKKIKDRVYLKKPSAGPECVIPNADVIDASPVSFAPPLDFVI</sequence>
<dbReference type="Proteomes" id="UP001157418">
    <property type="component" value="Unassembled WGS sequence"/>
</dbReference>
<dbReference type="EMBL" id="CAKMRJ010005523">
    <property type="protein sequence ID" value="CAH1443987.1"/>
    <property type="molecule type" value="Genomic_DNA"/>
</dbReference>
<feature type="region of interest" description="Disordered" evidence="1">
    <location>
        <begin position="138"/>
        <end position="160"/>
    </location>
</feature>
<keyword evidence="3" id="KW-1185">Reference proteome</keyword>
<proteinExistence type="predicted"/>
<comment type="caution">
    <text evidence="2">The sequence shown here is derived from an EMBL/GenBank/DDBJ whole genome shotgun (WGS) entry which is preliminary data.</text>
</comment>
<organism evidence="2 3">
    <name type="scientific">Lactuca virosa</name>
    <dbReference type="NCBI Taxonomy" id="75947"/>
    <lineage>
        <taxon>Eukaryota</taxon>
        <taxon>Viridiplantae</taxon>
        <taxon>Streptophyta</taxon>
        <taxon>Embryophyta</taxon>
        <taxon>Tracheophyta</taxon>
        <taxon>Spermatophyta</taxon>
        <taxon>Magnoliopsida</taxon>
        <taxon>eudicotyledons</taxon>
        <taxon>Gunneridae</taxon>
        <taxon>Pentapetalae</taxon>
        <taxon>asterids</taxon>
        <taxon>campanulids</taxon>
        <taxon>Asterales</taxon>
        <taxon>Asteraceae</taxon>
        <taxon>Cichorioideae</taxon>
        <taxon>Cichorieae</taxon>
        <taxon>Lactucinae</taxon>
        <taxon>Lactuca</taxon>
    </lineage>
</organism>
<accession>A0AAU9P1T2</accession>